<sequence>MKENTEIPYAVQLAGVGAGPHVLLTAGVHGDEYEPMLAAASLIRELDGKLARGRVTIVPVVNKSAYERASRCGNDGLDLARICPGKPDGTVSEQTADRISALIRTADYYVDMHTGGLAYDIYPLAGYMLHPLPEVLEKQQQMALAYNLPMVWGTDHRPDGRTLSVARDAGIPAIYLEYGGGTGLREFVVTAYKDGFINLLKHLGLINEPARTLPEAERFWVEDYRSDSGYLQAKMPSPADGIFKAAVQTGEWVRAGQRWGTIINPFSGERTEVVAAENGLAFLLRTTVNVRKGDALGGILPIEKAGKRIIHEG</sequence>
<dbReference type="InterPro" id="IPR053138">
    <property type="entry name" value="N-alpha-Ac-DABA_deacetylase"/>
</dbReference>
<dbReference type="GO" id="GO:0016811">
    <property type="term" value="F:hydrolase activity, acting on carbon-nitrogen (but not peptide) bonds, in linear amides"/>
    <property type="evidence" value="ECO:0007669"/>
    <property type="project" value="InterPro"/>
</dbReference>
<dbReference type="Gene3D" id="3.40.630.10">
    <property type="entry name" value="Zn peptidases"/>
    <property type="match status" value="1"/>
</dbReference>
<keyword evidence="7" id="KW-1185">Reference proteome</keyword>
<keyword evidence="2" id="KW-0479">Metal-binding</keyword>
<dbReference type="RefSeq" id="WP_111630647.1">
    <property type="nucleotide sequence ID" value="NZ_QLMC01000006.1"/>
</dbReference>
<dbReference type="AlphaFoldDB" id="A0A327WNM5"/>
<dbReference type="PIRSF" id="PIRSF039012">
    <property type="entry name" value="ASP"/>
    <property type="match status" value="1"/>
</dbReference>
<dbReference type="EMBL" id="QLMC01000006">
    <property type="protein sequence ID" value="RAJ93114.1"/>
    <property type="molecule type" value="Genomic_DNA"/>
</dbReference>
<dbReference type="PANTHER" id="PTHR37326:SF1">
    <property type="entry name" value="BLL3975 PROTEIN"/>
    <property type="match status" value="1"/>
</dbReference>
<dbReference type="GO" id="GO:0046872">
    <property type="term" value="F:metal ion binding"/>
    <property type="evidence" value="ECO:0007669"/>
    <property type="project" value="UniProtKB-KW"/>
</dbReference>
<comment type="cofactor">
    <cofactor evidence="1">
        <name>Zn(2+)</name>
        <dbReference type="ChEBI" id="CHEBI:29105"/>
    </cofactor>
</comment>
<protein>
    <recommendedName>
        <fullName evidence="5">Succinylglutamate desuccinylase/Aspartoacylase catalytic domain-containing protein</fullName>
    </recommendedName>
</protein>
<dbReference type="PANTHER" id="PTHR37326">
    <property type="entry name" value="BLL3975 PROTEIN"/>
    <property type="match status" value="1"/>
</dbReference>
<dbReference type="InterPro" id="IPR055438">
    <property type="entry name" value="AstE_AspA_cat"/>
</dbReference>
<name>A0A327WNM5_LARAB</name>
<organism evidence="6 7">
    <name type="scientific">Larkinella arboricola</name>
    <dbReference type="NCBI Taxonomy" id="643671"/>
    <lineage>
        <taxon>Bacteria</taxon>
        <taxon>Pseudomonadati</taxon>
        <taxon>Bacteroidota</taxon>
        <taxon>Cytophagia</taxon>
        <taxon>Cytophagales</taxon>
        <taxon>Spirosomataceae</taxon>
        <taxon>Larkinella</taxon>
    </lineage>
</organism>
<dbReference type="GO" id="GO:0016788">
    <property type="term" value="F:hydrolase activity, acting on ester bonds"/>
    <property type="evidence" value="ECO:0007669"/>
    <property type="project" value="InterPro"/>
</dbReference>
<keyword evidence="3" id="KW-0378">Hydrolase</keyword>
<evidence type="ECO:0000256" key="4">
    <source>
        <dbReference type="ARBA" id="ARBA00022833"/>
    </source>
</evidence>
<comment type="caution">
    <text evidence="6">The sequence shown here is derived from an EMBL/GenBank/DDBJ whole genome shotgun (WGS) entry which is preliminary data.</text>
</comment>
<reference evidence="6 7" key="1">
    <citation type="submission" date="2018-06" db="EMBL/GenBank/DDBJ databases">
        <title>Genomic Encyclopedia of Archaeal and Bacterial Type Strains, Phase II (KMG-II): from individual species to whole genera.</title>
        <authorList>
            <person name="Goeker M."/>
        </authorList>
    </citation>
    <scope>NUCLEOTIDE SEQUENCE [LARGE SCALE GENOMIC DNA]</scope>
    <source>
        <strain evidence="6 7">DSM 21851</strain>
    </source>
</reference>
<dbReference type="InterPro" id="IPR043795">
    <property type="entry name" value="N-alpha-Ac-DABA-like"/>
</dbReference>
<evidence type="ECO:0000256" key="3">
    <source>
        <dbReference type="ARBA" id="ARBA00022801"/>
    </source>
</evidence>
<dbReference type="OrthoDB" id="9782876at2"/>
<dbReference type="SUPFAM" id="SSF53187">
    <property type="entry name" value="Zn-dependent exopeptidases"/>
    <property type="match status" value="1"/>
</dbReference>
<accession>A0A327WNM5</accession>
<evidence type="ECO:0000313" key="6">
    <source>
        <dbReference type="EMBL" id="RAJ93114.1"/>
    </source>
</evidence>
<keyword evidence="4" id="KW-0862">Zinc</keyword>
<feature type="domain" description="Succinylglutamate desuccinylase/Aspartoacylase catalytic" evidence="5">
    <location>
        <begin position="18"/>
        <end position="203"/>
    </location>
</feature>
<evidence type="ECO:0000256" key="1">
    <source>
        <dbReference type="ARBA" id="ARBA00001947"/>
    </source>
</evidence>
<dbReference type="Pfam" id="PF24827">
    <property type="entry name" value="AstE_AspA_cat"/>
    <property type="match status" value="1"/>
</dbReference>
<proteinExistence type="predicted"/>
<dbReference type="Proteomes" id="UP000248790">
    <property type="component" value="Unassembled WGS sequence"/>
</dbReference>
<gene>
    <name evidence="6" type="ORF">LX87_04626</name>
</gene>
<evidence type="ECO:0000259" key="5">
    <source>
        <dbReference type="Pfam" id="PF24827"/>
    </source>
</evidence>
<dbReference type="CDD" id="cd06230">
    <property type="entry name" value="M14_ASTE_ASPA_like"/>
    <property type="match status" value="1"/>
</dbReference>
<evidence type="ECO:0000256" key="2">
    <source>
        <dbReference type="ARBA" id="ARBA00022723"/>
    </source>
</evidence>
<evidence type="ECO:0000313" key="7">
    <source>
        <dbReference type="Proteomes" id="UP000248790"/>
    </source>
</evidence>